<dbReference type="Gene3D" id="1.10.150.20">
    <property type="entry name" value="5' to 3' exonuclease, C-terminal subdomain"/>
    <property type="match status" value="1"/>
</dbReference>
<evidence type="ECO:0000313" key="3">
    <source>
        <dbReference type="EMBL" id="CUH32614.1"/>
    </source>
</evidence>
<evidence type="ECO:0000313" key="4">
    <source>
        <dbReference type="Proteomes" id="UP000049455"/>
    </source>
</evidence>
<keyword evidence="4" id="KW-1185">Reference proteome</keyword>
<accession>A0A0M7B6C8</accession>
<protein>
    <submittedName>
        <fullName evidence="3">NADH dehydrogenase subunit E</fullName>
    </submittedName>
</protein>
<organism evidence="3 4">
    <name type="scientific">Jannaschia seosinensis</name>
    <dbReference type="NCBI Taxonomy" id="313367"/>
    <lineage>
        <taxon>Bacteria</taxon>
        <taxon>Pseudomonadati</taxon>
        <taxon>Pseudomonadota</taxon>
        <taxon>Alphaproteobacteria</taxon>
        <taxon>Rhodobacterales</taxon>
        <taxon>Roseobacteraceae</taxon>
        <taxon>Jannaschia</taxon>
    </lineage>
</organism>
<keyword evidence="2" id="KW-0472">Membrane</keyword>
<evidence type="ECO:0000256" key="2">
    <source>
        <dbReference type="SAM" id="Phobius"/>
    </source>
</evidence>
<dbReference type="Proteomes" id="UP000049455">
    <property type="component" value="Unassembled WGS sequence"/>
</dbReference>
<proteinExistence type="predicted"/>
<dbReference type="RefSeq" id="WP_055662594.1">
    <property type="nucleotide sequence ID" value="NZ_CYPR01000055.1"/>
</dbReference>
<name>A0A0M7B6C8_9RHOB</name>
<feature type="compositionally biased region" description="Low complexity" evidence="1">
    <location>
        <begin position="168"/>
        <end position="185"/>
    </location>
</feature>
<dbReference type="EMBL" id="CYPR01000055">
    <property type="protein sequence ID" value="CUH32614.1"/>
    <property type="molecule type" value="Genomic_DNA"/>
</dbReference>
<gene>
    <name evidence="3" type="ORF">JSE7799_00945</name>
</gene>
<sequence>MADFAETAHRNRWAYAGGGGAVAFILFLLIGWGFFWSLLGGIVIFALLLLLIGMIGSDGQDSDRSKPVERPASATDGARTSGSTVPPTVAGGGAAAGGGATGATSQAMTGTPVGEGPASDKAPPAALADDIPDATRGPDDPVAPETRAVAPDDALRGTGAPVTPTSPTSIRAADAARDASATDATHTPYGGNDDTGLPASDAEMIRAAESGEGEKRASDSELSEPATRTAAGDRATPAGDPVAPAAETVTDGPGQKPVTLDAPRNGQADDLKRIKGIGPKLETECNELGIWHFDQIANWSEDEVAWVDRHLEGFKGRVSRDDWVAQARALASGDDTNAAGQGDDRNLH</sequence>
<keyword evidence="2" id="KW-0812">Transmembrane</keyword>
<dbReference type="AlphaFoldDB" id="A0A0M7B6C8"/>
<dbReference type="STRING" id="313367.JSE7799_00945"/>
<feature type="transmembrane region" description="Helical" evidence="2">
    <location>
        <begin position="12"/>
        <end position="32"/>
    </location>
</feature>
<reference evidence="3 4" key="1">
    <citation type="submission" date="2015-09" db="EMBL/GenBank/DDBJ databases">
        <authorList>
            <person name="Jackson K.R."/>
            <person name="Lunt B.L."/>
            <person name="Fisher J.N.B."/>
            <person name="Gardner A.V."/>
            <person name="Bailey M.E."/>
            <person name="Deus L.M."/>
            <person name="Earl A.S."/>
            <person name="Gibby P.D."/>
            <person name="Hartmann K.A."/>
            <person name="Liu J.E."/>
            <person name="Manci A.M."/>
            <person name="Nielsen D.A."/>
            <person name="Solomon M.B."/>
            <person name="Breakwell D.P."/>
            <person name="Burnett S.H."/>
            <person name="Grose J.H."/>
        </authorList>
    </citation>
    <scope>NUCLEOTIDE SEQUENCE [LARGE SCALE GENOMIC DNA]</scope>
    <source>
        <strain evidence="3 4">CECT 7799</strain>
    </source>
</reference>
<evidence type="ECO:0000256" key="1">
    <source>
        <dbReference type="SAM" id="MobiDB-lite"/>
    </source>
</evidence>
<keyword evidence="2" id="KW-1133">Transmembrane helix</keyword>
<feature type="transmembrane region" description="Helical" evidence="2">
    <location>
        <begin position="38"/>
        <end position="56"/>
    </location>
</feature>
<feature type="compositionally biased region" description="Gly residues" evidence="1">
    <location>
        <begin position="90"/>
        <end position="101"/>
    </location>
</feature>
<feature type="region of interest" description="Disordered" evidence="1">
    <location>
        <begin position="58"/>
        <end position="270"/>
    </location>
</feature>
<dbReference type="OrthoDB" id="9807941at2"/>
<feature type="compositionally biased region" description="Low complexity" evidence="1">
    <location>
        <begin position="102"/>
        <end position="129"/>
    </location>
</feature>